<dbReference type="EMBL" id="JAIWYP010000005">
    <property type="protein sequence ID" value="KAH3822544.1"/>
    <property type="molecule type" value="Genomic_DNA"/>
</dbReference>
<comment type="caution">
    <text evidence="1">The sequence shown here is derived from an EMBL/GenBank/DDBJ whole genome shotgun (WGS) entry which is preliminary data.</text>
</comment>
<proteinExistence type="predicted"/>
<dbReference type="Proteomes" id="UP000828390">
    <property type="component" value="Unassembled WGS sequence"/>
</dbReference>
<protein>
    <submittedName>
        <fullName evidence="1">Uncharacterized protein</fullName>
    </submittedName>
</protein>
<accession>A0A9D4EZ06</accession>
<evidence type="ECO:0000313" key="2">
    <source>
        <dbReference type="EMBL" id="KAH3822544.1"/>
    </source>
</evidence>
<reference evidence="1" key="1">
    <citation type="journal article" date="2019" name="bioRxiv">
        <title>The Genome of the Zebra Mussel, Dreissena polymorpha: A Resource for Invasive Species Research.</title>
        <authorList>
            <person name="McCartney M.A."/>
            <person name="Auch B."/>
            <person name="Kono T."/>
            <person name="Mallez S."/>
            <person name="Zhang Y."/>
            <person name="Obille A."/>
            <person name="Becker A."/>
            <person name="Abrahante J.E."/>
            <person name="Garbe J."/>
            <person name="Badalamenti J.P."/>
            <person name="Herman A."/>
            <person name="Mangelson H."/>
            <person name="Liachko I."/>
            <person name="Sullivan S."/>
            <person name="Sone E.D."/>
            <person name="Koren S."/>
            <person name="Silverstein K.A.T."/>
            <person name="Beckman K.B."/>
            <person name="Gohl D.M."/>
        </authorList>
    </citation>
    <scope>NUCLEOTIDE SEQUENCE</scope>
    <source>
        <strain evidence="1">Duluth1</strain>
        <tissue evidence="1">Whole animal</tissue>
    </source>
</reference>
<name>A0A9D4EZ06_DREPO</name>
<organism evidence="1 3">
    <name type="scientific">Dreissena polymorpha</name>
    <name type="common">Zebra mussel</name>
    <name type="synonym">Mytilus polymorpha</name>
    <dbReference type="NCBI Taxonomy" id="45954"/>
    <lineage>
        <taxon>Eukaryota</taxon>
        <taxon>Metazoa</taxon>
        <taxon>Spiralia</taxon>
        <taxon>Lophotrochozoa</taxon>
        <taxon>Mollusca</taxon>
        <taxon>Bivalvia</taxon>
        <taxon>Autobranchia</taxon>
        <taxon>Heteroconchia</taxon>
        <taxon>Euheterodonta</taxon>
        <taxon>Imparidentia</taxon>
        <taxon>Neoheterodontei</taxon>
        <taxon>Myida</taxon>
        <taxon>Dreissenoidea</taxon>
        <taxon>Dreissenidae</taxon>
        <taxon>Dreissena</taxon>
    </lineage>
</organism>
<evidence type="ECO:0000313" key="3">
    <source>
        <dbReference type="Proteomes" id="UP000828390"/>
    </source>
</evidence>
<gene>
    <name evidence="2" type="ORF">DPMN_124328</name>
    <name evidence="1" type="ORF">DPMN_166461</name>
</gene>
<reference evidence="1" key="2">
    <citation type="submission" date="2020-11" db="EMBL/GenBank/DDBJ databases">
        <authorList>
            <person name="McCartney M.A."/>
            <person name="Auch B."/>
            <person name="Kono T."/>
            <person name="Mallez S."/>
            <person name="Becker A."/>
            <person name="Gohl D.M."/>
            <person name="Silverstein K.A.T."/>
            <person name="Koren S."/>
            <person name="Bechman K.B."/>
            <person name="Herman A."/>
            <person name="Abrahante J.E."/>
            <person name="Garbe J."/>
        </authorList>
    </citation>
    <scope>NUCLEOTIDE SEQUENCE</scope>
    <source>
        <strain evidence="1">Duluth1</strain>
        <tissue evidence="1">Whole animal</tissue>
    </source>
</reference>
<sequence>MSRAQRILYRPTHGRKASAKRVCKGPHPEAVTEKYCVSTAGTPDEVLGKQDIMSRFFHDMEFYNGRSTSRLNAKHDAEAYKALAEVLLGRLRDEDMERESVASRLQLNRMCVTCLDSEEDGLSDSGSDVSELNQCFVAGFNDTCNADINW</sequence>
<dbReference type="EMBL" id="JAIWYP010000008">
    <property type="protein sequence ID" value="KAH3788324.1"/>
    <property type="molecule type" value="Genomic_DNA"/>
</dbReference>
<evidence type="ECO:0000313" key="1">
    <source>
        <dbReference type="EMBL" id="KAH3788324.1"/>
    </source>
</evidence>
<dbReference type="AlphaFoldDB" id="A0A9D4EZ06"/>
<keyword evidence="3" id="KW-1185">Reference proteome</keyword>